<dbReference type="InterPro" id="IPR036653">
    <property type="entry name" value="CinA-like_C"/>
</dbReference>
<reference evidence="2 3" key="1">
    <citation type="journal article" date="2016" name="Nat. Commun.">
        <title>Thousands of microbial genomes shed light on interconnected biogeochemical processes in an aquifer system.</title>
        <authorList>
            <person name="Anantharaman K."/>
            <person name="Brown C.T."/>
            <person name="Hug L.A."/>
            <person name="Sharon I."/>
            <person name="Castelle C.J."/>
            <person name="Probst A.J."/>
            <person name="Thomas B.C."/>
            <person name="Singh A."/>
            <person name="Wilkins M.J."/>
            <person name="Karaoz U."/>
            <person name="Brodie E.L."/>
            <person name="Williams K.H."/>
            <person name="Hubbard S.S."/>
            <person name="Banfield J.F."/>
        </authorList>
    </citation>
    <scope>NUCLEOTIDE SEQUENCE [LARGE SCALE GENOMIC DNA]</scope>
</reference>
<dbReference type="Gene3D" id="3.90.950.20">
    <property type="entry name" value="CinA-like"/>
    <property type="match status" value="1"/>
</dbReference>
<proteinExistence type="predicted"/>
<feature type="domain" description="CinA C-terminal" evidence="1">
    <location>
        <begin position="29"/>
        <end position="174"/>
    </location>
</feature>
<gene>
    <name evidence="2" type="ORF">A3H38_04160</name>
</gene>
<dbReference type="EMBL" id="METP01000029">
    <property type="protein sequence ID" value="OGC06047.1"/>
    <property type="molecule type" value="Genomic_DNA"/>
</dbReference>
<accession>A0A1F4RD01</accession>
<evidence type="ECO:0000259" key="1">
    <source>
        <dbReference type="Pfam" id="PF02464"/>
    </source>
</evidence>
<organism evidence="2 3">
    <name type="scientific">candidate division WOR-1 bacterium RIFCSPLOWO2_02_FULL_46_20</name>
    <dbReference type="NCBI Taxonomy" id="1802567"/>
    <lineage>
        <taxon>Bacteria</taxon>
        <taxon>Bacillati</taxon>
        <taxon>Saganbacteria</taxon>
    </lineage>
</organism>
<dbReference type="Pfam" id="PF02464">
    <property type="entry name" value="CinA"/>
    <property type="match status" value="1"/>
</dbReference>
<dbReference type="NCBIfam" id="TIGR00199">
    <property type="entry name" value="PncC_domain"/>
    <property type="match status" value="1"/>
</dbReference>
<dbReference type="SUPFAM" id="SSF142433">
    <property type="entry name" value="CinA-like"/>
    <property type="match status" value="1"/>
</dbReference>
<protein>
    <recommendedName>
        <fullName evidence="1">CinA C-terminal domain-containing protein</fullName>
    </recommendedName>
</protein>
<sequence>MAEQDIKPVEIKLEDFFTRILSVIGKITDKQVGDLLKNNKQTLSVAESVTGGLIASRLTSVPGSSDYFIGGLVCYHTRIKVVQLGVSASLINQHGIVSKETAVAMAEEIRKRFNTDIGLASTGAAGPTPVPPAPVGRVYIALAANNGTEWKELNLQGTRKEIQEKAAQATLGLLWLHLGGDEVIK</sequence>
<dbReference type="Proteomes" id="UP000176938">
    <property type="component" value="Unassembled WGS sequence"/>
</dbReference>
<comment type="caution">
    <text evidence="2">The sequence shown here is derived from an EMBL/GenBank/DDBJ whole genome shotgun (WGS) entry which is preliminary data.</text>
</comment>
<name>A0A1F4RD01_UNCSA</name>
<dbReference type="AlphaFoldDB" id="A0A1F4RD01"/>
<dbReference type="InterPro" id="IPR008136">
    <property type="entry name" value="CinA_C"/>
</dbReference>
<evidence type="ECO:0000313" key="2">
    <source>
        <dbReference type="EMBL" id="OGC06047.1"/>
    </source>
</evidence>
<evidence type="ECO:0000313" key="3">
    <source>
        <dbReference type="Proteomes" id="UP000176938"/>
    </source>
</evidence>